<dbReference type="Proteomes" id="UP001189429">
    <property type="component" value="Unassembled WGS sequence"/>
</dbReference>
<dbReference type="EMBL" id="CAUYUJ010018857">
    <property type="protein sequence ID" value="CAK0886833.1"/>
    <property type="molecule type" value="Genomic_DNA"/>
</dbReference>
<keyword evidence="1" id="KW-0677">Repeat</keyword>
<dbReference type="PRINTS" id="PR00633">
    <property type="entry name" value="RCCNDNSATION"/>
</dbReference>
<dbReference type="PANTHER" id="PTHR22870">
    <property type="entry name" value="REGULATOR OF CHROMOSOME CONDENSATION"/>
    <property type="match status" value="1"/>
</dbReference>
<sequence length="470" mass="48196">EEMAAWAAREAAGPRFDLHFGLRAPAADGRGAGLRVLRFLRGLELSSGRAQGRALAAGLLHSVVVREGVAHTWGAATSGQLGRGSPAELFQGVPTAVPILQRVAMAACGGDHSLLVTDCGLVWAFGRNSHGQLGCNGCRDASRPARVPVPRAVLAACGADHSLVLAADGEVWACGRGTEGQLGTPLPEGCDRVAAPQCTMRADLRIRFVACGADHSVVVDSAGRALGFGENSHGQLGSGHFDCQREPTPLPLPRGCLALGASCGGAHTLLLTDAGRLLGCGSNRQGQLGAGEAADRPVAAPVLLSEERGAVVSAVSASCGFGHSLVLARGGAVWVLGSGRPSERADTAAPEPRHRHRRRRRWVDSAAPEPPRPDAAAAGSPTERSTAFRQAPSQGARGLRPPPPTAGRGTSGSSREAGAGLAGAARGWPAALTLRGPSWPRRLLATASPMSNVLEPPSCSCLFQLLPDAV</sequence>
<organism evidence="5 6">
    <name type="scientific">Prorocentrum cordatum</name>
    <dbReference type="NCBI Taxonomy" id="2364126"/>
    <lineage>
        <taxon>Eukaryota</taxon>
        <taxon>Sar</taxon>
        <taxon>Alveolata</taxon>
        <taxon>Dinophyceae</taxon>
        <taxon>Prorocentrales</taxon>
        <taxon>Prorocentraceae</taxon>
        <taxon>Prorocentrum</taxon>
    </lineage>
</organism>
<dbReference type="PANTHER" id="PTHR22870:SF466">
    <property type="entry name" value="ANKYRIN REPEAT-CONTAINING PROTEIN"/>
    <property type="match status" value="1"/>
</dbReference>
<feature type="compositionally biased region" description="Polar residues" evidence="3">
    <location>
        <begin position="382"/>
        <end position="393"/>
    </location>
</feature>
<dbReference type="PROSITE" id="PS50012">
    <property type="entry name" value="RCC1_3"/>
    <property type="match status" value="5"/>
</dbReference>
<dbReference type="InterPro" id="IPR051210">
    <property type="entry name" value="Ub_ligase/GEF_domain"/>
</dbReference>
<feature type="repeat" description="RCC1" evidence="2">
    <location>
        <begin position="169"/>
        <end position="222"/>
    </location>
</feature>
<feature type="repeat" description="RCC1" evidence="2">
    <location>
        <begin position="68"/>
        <end position="119"/>
    </location>
</feature>
<evidence type="ECO:0000259" key="4">
    <source>
        <dbReference type="Pfam" id="PF25390"/>
    </source>
</evidence>
<feature type="repeat" description="RCC1" evidence="2">
    <location>
        <begin position="223"/>
        <end position="274"/>
    </location>
</feature>
<keyword evidence="6" id="KW-1185">Reference proteome</keyword>
<comment type="caution">
    <text evidence="5">The sequence shown here is derived from an EMBL/GenBank/DDBJ whole genome shotgun (WGS) entry which is preliminary data.</text>
</comment>
<feature type="repeat" description="RCC1" evidence="2">
    <location>
        <begin position="275"/>
        <end position="330"/>
    </location>
</feature>
<feature type="domain" description="RCC1-like" evidence="4">
    <location>
        <begin position="54"/>
        <end position="340"/>
    </location>
</feature>
<dbReference type="Gene3D" id="2.130.10.30">
    <property type="entry name" value="Regulator of chromosome condensation 1/beta-lactamase-inhibitor protein II"/>
    <property type="match status" value="2"/>
</dbReference>
<dbReference type="Pfam" id="PF25390">
    <property type="entry name" value="WD40_RLD"/>
    <property type="match status" value="1"/>
</dbReference>
<evidence type="ECO:0000256" key="2">
    <source>
        <dbReference type="PROSITE-ProRule" id="PRU00235"/>
    </source>
</evidence>
<feature type="repeat" description="RCC1" evidence="2">
    <location>
        <begin position="120"/>
        <end position="168"/>
    </location>
</feature>
<gene>
    <name evidence="5" type="ORF">PCOR1329_LOCUS68076</name>
</gene>
<feature type="region of interest" description="Disordered" evidence="3">
    <location>
        <begin position="337"/>
        <end position="423"/>
    </location>
</feature>
<dbReference type="InterPro" id="IPR000408">
    <property type="entry name" value="Reg_chr_condens"/>
</dbReference>
<dbReference type="InterPro" id="IPR009091">
    <property type="entry name" value="RCC1/BLIP-II"/>
</dbReference>
<feature type="non-terminal residue" evidence="5">
    <location>
        <position position="1"/>
    </location>
</feature>
<dbReference type="PROSITE" id="PS00626">
    <property type="entry name" value="RCC1_2"/>
    <property type="match status" value="4"/>
</dbReference>
<evidence type="ECO:0000313" key="5">
    <source>
        <dbReference type="EMBL" id="CAK0886833.1"/>
    </source>
</evidence>
<reference evidence="5" key="1">
    <citation type="submission" date="2023-10" db="EMBL/GenBank/DDBJ databases">
        <authorList>
            <person name="Chen Y."/>
            <person name="Shah S."/>
            <person name="Dougan E. K."/>
            <person name="Thang M."/>
            <person name="Chan C."/>
        </authorList>
    </citation>
    <scope>NUCLEOTIDE SEQUENCE [LARGE SCALE GENOMIC DNA]</scope>
</reference>
<evidence type="ECO:0000256" key="3">
    <source>
        <dbReference type="SAM" id="MobiDB-lite"/>
    </source>
</evidence>
<dbReference type="InterPro" id="IPR058923">
    <property type="entry name" value="RCC1-like_dom"/>
</dbReference>
<dbReference type="SUPFAM" id="SSF50985">
    <property type="entry name" value="RCC1/BLIP-II"/>
    <property type="match status" value="1"/>
</dbReference>
<protein>
    <recommendedName>
        <fullName evidence="4">RCC1-like domain-containing protein</fullName>
    </recommendedName>
</protein>
<proteinExistence type="predicted"/>
<evidence type="ECO:0000313" key="6">
    <source>
        <dbReference type="Proteomes" id="UP001189429"/>
    </source>
</evidence>
<accession>A0ABN9WJW8</accession>
<evidence type="ECO:0000256" key="1">
    <source>
        <dbReference type="ARBA" id="ARBA00022737"/>
    </source>
</evidence>
<name>A0ABN9WJW8_9DINO</name>